<dbReference type="GO" id="GO:0016746">
    <property type="term" value="F:acyltransferase activity"/>
    <property type="evidence" value="ECO:0007669"/>
    <property type="project" value="UniProtKB-KW"/>
</dbReference>
<dbReference type="InterPro" id="IPR015424">
    <property type="entry name" value="PyrdxlP-dep_Trfase"/>
</dbReference>
<proteinExistence type="inferred from homology"/>
<dbReference type="Proteomes" id="UP000550895">
    <property type="component" value="Unassembled WGS sequence"/>
</dbReference>
<name>A0A7W8HNE7_9HYPH</name>
<keyword evidence="7" id="KW-1185">Reference proteome</keyword>
<evidence type="ECO:0000256" key="4">
    <source>
        <dbReference type="ARBA" id="ARBA00023315"/>
    </source>
</evidence>
<protein>
    <submittedName>
        <fullName evidence="6">7-keto-8-aminopelargonate synthetase-like enzyme</fullName>
    </submittedName>
</protein>
<evidence type="ECO:0000256" key="2">
    <source>
        <dbReference type="ARBA" id="ARBA00008392"/>
    </source>
</evidence>
<gene>
    <name evidence="6" type="ORF">HNR26_001363</name>
</gene>
<dbReference type="InterPro" id="IPR004839">
    <property type="entry name" value="Aminotransferase_I/II_large"/>
</dbReference>
<dbReference type="Gene3D" id="3.90.1150.10">
    <property type="entry name" value="Aspartate Aminotransferase, domain 1"/>
    <property type="match status" value="1"/>
</dbReference>
<dbReference type="Pfam" id="PF00155">
    <property type="entry name" value="Aminotran_1_2"/>
    <property type="match status" value="1"/>
</dbReference>
<dbReference type="SUPFAM" id="SSF53383">
    <property type="entry name" value="PLP-dependent transferases"/>
    <property type="match status" value="1"/>
</dbReference>
<feature type="domain" description="Aminotransferase class I/classII large" evidence="5">
    <location>
        <begin position="4"/>
        <end position="88"/>
    </location>
</feature>
<comment type="cofactor">
    <cofactor evidence="1">
        <name>pyridoxal 5'-phosphate</name>
        <dbReference type="ChEBI" id="CHEBI:597326"/>
    </cofactor>
</comment>
<evidence type="ECO:0000313" key="7">
    <source>
        <dbReference type="Proteomes" id="UP000550895"/>
    </source>
</evidence>
<organism evidence="6 7">
    <name type="scientific">Rhizobium rosettiformans</name>
    <dbReference type="NCBI Taxonomy" id="1368430"/>
    <lineage>
        <taxon>Bacteria</taxon>
        <taxon>Pseudomonadati</taxon>
        <taxon>Pseudomonadota</taxon>
        <taxon>Alphaproteobacteria</taxon>
        <taxon>Hyphomicrobiales</taxon>
        <taxon>Rhizobiaceae</taxon>
        <taxon>Rhizobium/Agrobacterium group</taxon>
        <taxon>Rhizobium</taxon>
    </lineage>
</organism>
<dbReference type="InterPro" id="IPR015422">
    <property type="entry name" value="PyrdxlP-dep_Trfase_small"/>
</dbReference>
<accession>A0A7W8HNE7</accession>
<comment type="similarity">
    <text evidence="2">Belongs to the class-II pyridoxal-phosphate-dependent aminotransferase family.</text>
</comment>
<dbReference type="GO" id="GO:0030170">
    <property type="term" value="F:pyridoxal phosphate binding"/>
    <property type="evidence" value="ECO:0007669"/>
    <property type="project" value="InterPro"/>
</dbReference>
<evidence type="ECO:0000256" key="3">
    <source>
        <dbReference type="ARBA" id="ARBA00022679"/>
    </source>
</evidence>
<dbReference type="AlphaFoldDB" id="A0A7W8HNE7"/>
<comment type="caution">
    <text evidence="6">The sequence shown here is derived from an EMBL/GenBank/DDBJ whole genome shotgun (WGS) entry which is preliminary data.</text>
</comment>
<reference evidence="6 7" key="1">
    <citation type="submission" date="2020-08" db="EMBL/GenBank/DDBJ databases">
        <title>Genomic Encyclopedia of Type Strains, Phase IV (KMG-IV): sequencing the most valuable type-strain genomes for metagenomic binning, comparative biology and taxonomic classification.</title>
        <authorList>
            <person name="Goeker M."/>
        </authorList>
    </citation>
    <scope>NUCLEOTIDE SEQUENCE [LARGE SCALE GENOMIC DNA]</scope>
    <source>
        <strain evidence="6 7">DSM 26376</strain>
    </source>
</reference>
<dbReference type="InterPro" id="IPR050087">
    <property type="entry name" value="AON_synthase_class-II"/>
</dbReference>
<evidence type="ECO:0000256" key="1">
    <source>
        <dbReference type="ARBA" id="ARBA00001933"/>
    </source>
</evidence>
<keyword evidence="4" id="KW-0012">Acyltransferase</keyword>
<dbReference type="EMBL" id="JACHGA010000002">
    <property type="protein sequence ID" value="MBB5275319.1"/>
    <property type="molecule type" value="Genomic_DNA"/>
</dbReference>
<evidence type="ECO:0000259" key="5">
    <source>
        <dbReference type="Pfam" id="PF00155"/>
    </source>
</evidence>
<keyword evidence="3" id="KW-0808">Transferase</keyword>
<sequence length="102" mass="11236">MHQATVAKVRRALDVRGIPHMQNPSHIVPVMVGNAAKCKWISDVLLEDFGIYVQPINYPTVAVGKERLRITPTPLHTDADIEHLAEALCSLWSKCALARAVA</sequence>
<evidence type="ECO:0000313" key="6">
    <source>
        <dbReference type="EMBL" id="MBB5275319.1"/>
    </source>
</evidence>
<dbReference type="PANTHER" id="PTHR13693">
    <property type="entry name" value="CLASS II AMINOTRANSFERASE/8-AMINO-7-OXONONANOATE SYNTHASE"/>
    <property type="match status" value="1"/>
</dbReference>
<dbReference type="PANTHER" id="PTHR13693:SF102">
    <property type="entry name" value="2-AMINO-3-KETOBUTYRATE COENZYME A LIGASE, MITOCHONDRIAL"/>
    <property type="match status" value="1"/>
</dbReference>